<organism evidence="4 5">
    <name type="scientific">Aequorivita sublithincola (strain DSM 14238 / LMG 21431 / ACAM 643 / 9-3)</name>
    <dbReference type="NCBI Taxonomy" id="746697"/>
    <lineage>
        <taxon>Bacteria</taxon>
        <taxon>Pseudomonadati</taxon>
        <taxon>Bacteroidota</taxon>
        <taxon>Flavobacteriia</taxon>
        <taxon>Flavobacteriales</taxon>
        <taxon>Flavobacteriaceae</taxon>
        <taxon>Aequorivita</taxon>
    </lineage>
</organism>
<dbReference type="InterPro" id="IPR021884">
    <property type="entry name" value="Ice-bd_prot"/>
</dbReference>
<dbReference type="EMBL" id="CP003280">
    <property type="protein sequence ID" value="AFL81454.1"/>
    <property type="molecule type" value="Genomic_DNA"/>
</dbReference>
<dbReference type="HOGENOM" id="CLU_789020_0_0_10"/>
<comment type="similarity">
    <text evidence="1">Belongs to the ice-binding protein family.</text>
</comment>
<dbReference type="KEGG" id="asl:Aeqsu_1983"/>
<dbReference type="STRING" id="746697.Aeqsu_1983"/>
<sequence>MIMNNYTKKSITTLINLKCFFGIILMIAFILPATALSQSPLPVNLGTSSNFVVLAKSGISTTGTTSIVGNIGVSPIDHTAITGFSLILDPSGQFATSSLVDGKIFASNYTSPTPTLLTTAVSDMETAYTDAAGRIPDYTELYAGDLTGQTLTTGVYKWGTNVLVSAGGVTISGSPTDVWIFEIAQDLIIANGAIITLSGGAKASNIFWQVAGQVTLGTTSDFSGNILCQTQIAMQTGATFDGRALSQTAVTLDGNSVVLGINESSLDQDLALYPNPTTNVVNLVNKTNISLEKMMIYDIIGKLVSQTNLREMQGEKAVDVSSLAAGVYVVQIIGNNASTVKRLIKQYSPNN</sequence>
<dbReference type="InterPro" id="IPR026444">
    <property type="entry name" value="Secre_tail"/>
</dbReference>
<gene>
    <name evidence="4" type="ordered locus">Aeqsu_1983</name>
</gene>
<accession>I3YWT6</accession>
<dbReference type="eggNOG" id="COG4935">
    <property type="taxonomic scope" value="Bacteria"/>
</dbReference>
<dbReference type="eggNOG" id="COG3420">
    <property type="taxonomic scope" value="Bacteria"/>
</dbReference>
<evidence type="ECO:0000259" key="3">
    <source>
        <dbReference type="Pfam" id="PF18962"/>
    </source>
</evidence>
<dbReference type="AlphaFoldDB" id="I3YWT6"/>
<protein>
    <recommendedName>
        <fullName evidence="3">Secretion system C-terminal sorting domain-containing protein</fullName>
    </recommendedName>
</protein>
<evidence type="ECO:0000313" key="5">
    <source>
        <dbReference type="Proteomes" id="UP000006049"/>
    </source>
</evidence>
<dbReference type="Proteomes" id="UP000006049">
    <property type="component" value="Chromosome"/>
</dbReference>
<proteinExistence type="inferred from homology"/>
<feature type="domain" description="Secretion system C-terminal sorting" evidence="3">
    <location>
        <begin position="272"/>
        <end position="344"/>
    </location>
</feature>
<keyword evidence="2" id="KW-0732">Signal</keyword>
<evidence type="ECO:0000256" key="2">
    <source>
        <dbReference type="ARBA" id="ARBA00022729"/>
    </source>
</evidence>
<name>I3YWT6_AEQSU</name>
<reference evidence="4 5" key="1">
    <citation type="submission" date="2012-06" db="EMBL/GenBank/DDBJ databases">
        <title>The complete genome of Aequorivita sublithincola DSM 14238.</title>
        <authorList>
            <consortium name="US DOE Joint Genome Institute (JGI-PGF)"/>
            <person name="Lucas S."/>
            <person name="Copeland A."/>
            <person name="Lapidus A."/>
            <person name="Goodwin L."/>
            <person name="Pitluck S."/>
            <person name="Peters L."/>
            <person name="Munk A.C.C."/>
            <person name="Kyrpides N."/>
            <person name="Mavromatis K."/>
            <person name="Pagani I."/>
            <person name="Ivanova N."/>
            <person name="Ovchinnikova G."/>
            <person name="Zeytun A."/>
            <person name="Detter J.C."/>
            <person name="Han C."/>
            <person name="Land M."/>
            <person name="Hauser L."/>
            <person name="Markowitz V."/>
            <person name="Cheng J.-F."/>
            <person name="Hugenholtz P."/>
            <person name="Woyke T."/>
            <person name="Wu D."/>
            <person name="Tindall B."/>
            <person name="Faehnrich R."/>
            <person name="Brambilla E."/>
            <person name="Klenk H.-P."/>
            <person name="Eisen J.A."/>
        </authorList>
    </citation>
    <scope>NUCLEOTIDE SEQUENCE [LARGE SCALE GENOMIC DNA]</scope>
    <source>
        <strain evidence="5">DSM 14238 / LMG 21431 / ACAM 643 / 9-3</strain>
    </source>
</reference>
<dbReference type="NCBIfam" id="TIGR04183">
    <property type="entry name" value="Por_Secre_tail"/>
    <property type="match status" value="1"/>
</dbReference>
<evidence type="ECO:0000313" key="4">
    <source>
        <dbReference type="EMBL" id="AFL81454.1"/>
    </source>
</evidence>
<dbReference type="Pfam" id="PF18962">
    <property type="entry name" value="Por_Secre_tail"/>
    <property type="match status" value="1"/>
</dbReference>
<evidence type="ECO:0000256" key="1">
    <source>
        <dbReference type="ARBA" id="ARBA00005445"/>
    </source>
</evidence>
<dbReference type="Pfam" id="PF11999">
    <property type="entry name" value="Ice_binding"/>
    <property type="match status" value="1"/>
</dbReference>
<keyword evidence="5" id="KW-1185">Reference proteome</keyword>